<dbReference type="InterPro" id="IPR016166">
    <property type="entry name" value="FAD-bd_PCMH"/>
</dbReference>
<evidence type="ECO:0000256" key="1">
    <source>
        <dbReference type="ARBA" id="ARBA00001974"/>
    </source>
</evidence>
<dbReference type="InterPro" id="IPR036318">
    <property type="entry name" value="FAD-bd_PCMH-like_sf"/>
</dbReference>
<dbReference type="Gene3D" id="3.30.70.2740">
    <property type="match status" value="1"/>
</dbReference>
<accession>A0A7H0INK2</accession>
<keyword evidence="4" id="KW-0560">Oxidoreductase</keyword>
<dbReference type="Gene3D" id="1.10.45.10">
    <property type="entry name" value="Vanillyl-alcohol Oxidase, Chain A, domain 4"/>
    <property type="match status" value="1"/>
</dbReference>
<dbReference type="AlphaFoldDB" id="A0A7H0INK2"/>
<dbReference type="Pfam" id="PF02754">
    <property type="entry name" value="CCG"/>
    <property type="match status" value="1"/>
</dbReference>
<dbReference type="Proteomes" id="UP000516052">
    <property type="component" value="Chromosome"/>
</dbReference>
<dbReference type="PANTHER" id="PTHR11748">
    <property type="entry name" value="D-LACTATE DEHYDROGENASE"/>
    <property type="match status" value="1"/>
</dbReference>
<feature type="compositionally biased region" description="Polar residues" evidence="5">
    <location>
        <begin position="1056"/>
        <end position="1068"/>
    </location>
</feature>
<keyword evidence="8" id="KW-1185">Reference proteome</keyword>
<dbReference type="InterPro" id="IPR016164">
    <property type="entry name" value="FAD-linked_Oxase-like_C"/>
</dbReference>
<dbReference type="GO" id="GO:0004458">
    <property type="term" value="F:D-lactate dehydrogenase (cytochrome) activity"/>
    <property type="evidence" value="ECO:0007669"/>
    <property type="project" value="TreeGrafter"/>
</dbReference>
<sequence length="1079" mass="117020">MSTRDLAEALRAETDAEVRFDAGSRAAYATDGSNYRRVPLGLVVPRSVEAGARAVEVCAAFDAPVLSRGGGTSLAGQSANAAVVIDWSKYCDAVLAVDPDARTCVVEPGIVLDALDARLADHRLRFGPKPSTHSHCALGGMIGNNSCGASAQAYGKTVDHVRRLEVVTYDGMRAWVGPTGRAERARIRAGGGRRAELYDGLDRLVSANLAEIRRGYPKIPRRVSGYNLDSLLPENGFDVAKALVGSEGTLVTVLRAELDLVPVDPCESLLVLGYDDICRAADDVPRLLDHCSPAQLEALDGRMARLMREERVHTDSLATLPEGDAWLLLQFGGASREEVDEQAYALLKAVGRDAGDSSVAFSDDPARERRMLRAREAGLGVTARPPDGRDTWEGWEDSAVPPERLGAYLRDLKGLFAEFDYDHPTLYGHFGQGCVHTRIPFELRTGQGVADFREFVERAADLVVGYGGSLSGEHGDGQARGELLRRMYGDRLVAAFGEFKALFDPRGRMNPGKIVDPEPLDERLRVGPLWQPAAVSTHFGYPDDKGSFTRAVLRCVGIGECRTHEGGVMCPSYRATREEEHSTRGRARMLFEMLDGHPDSAITDGWRSTEVRNALDLCLACKGCKSDCPTGVDMATYKAEFLAHHYAGRLRPLSHYSLGWLPLWTRLAQHAPSLANLAVRTRPAKWLAGVDTARQAPRFAARPYIRRRRARGAERPTPGDPSTVVLWPDTFSNFFHPSVARSAVRVLQAAGYRVAVPTTPVCCGLTWLSTGQLDVAKRVLRRTLRVLRPYLDAGTPVIGLEPSCTAVFRGDLPELLPDDPDARRLTSLTRTFAEQLADWQPPSIPRRATVQTHCHQHAITGTDADHALMRRAGLTPTVLDAGCCGLAGNFGFERGHHDVSLRVGELGVLPAVRHTDPASLVLADGFSCRTQIEQSDTGRRALHLAEALSLALDGPLPATHPERAAGEPDPPRSRPRLHLTNRLQGRGLPRVPGTPWGRHTPVADSGTEDRNSSGGRNGSEGQGGSEARGAPADRNPPRNDDRPEERSGPEGRNHPAPQSNPDTRSTPGTPAAPRDTTSP</sequence>
<proteinExistence type="predicted"/>
<organism evidence="7 8">
    <name type="scientific">Streptomyces roseirectus</name>
    <dbReference type="NCBI Taxonomy" id="2768066"/>
    <lineage>
        <taxon>Bacteria</taxon>
        <taxon>Bacillati</taxon>
        <taxon>Actinomycetota</taxon>
        <taxon>Actinomycetes</taxon>
        <taxon>Kitasatosporales</taxon>
        <taxon>Streptomycetaceae</taxon>
        <taxon>Streptomyces</taxon>
    </lineage>
</organism>
<dbReference type="InterPro" id="IPR004017">
    <property type="entry name" value="Cys_rich_dom"/>
</dbReference>
<evidence type="ECO:0000313" key="8">
    <source>
        <dbReference type="Proteomes" id="UP000516052"/>
    </source>
</evidence>
<dbReference type="GO" id="GO:1903457">
    <property type="term" value="P:lactate catabolic process"/>
    <property type="evidence" value="ECO:0007669"/>
    <property type="project" value="TreeGrafter"/>
</dbReference>
<dbReference type="InterPro" id="IPR004113">
    <property type="entry name" value="FAD-bd_oxidored_4_C"/>
</dbReference>
<dbReference type="InterPro" id="IPR006094">
    <property type="entry name" value="Oxid_FAD_bind_N"/>
</dbReference>
<dbReference type="PANTHER" id="PTHR11748:SF119">
    <property type="entry name" value="D-2-HYDROXYGLUTARATE DEHYDROGENASE"/>
    <property type="match status" value="1"/>
</dbReference>
<protein>
    <submittedName>
        <fullName evidence="7">FAD-binding protein</fullName>
    </submittedName>
</protein>
<comment type="cofactor">
    <cofactor evidence="1">
        <name>FAD</name>
        <dbReference type="ChEBI" id="CHEBI:57692"/>
    </cofactor>
</comment>
<feature type="compositionally biased region" description="Basic and acidic residues" evidence="5">
    <location>
        <begin position="960"/>
        <end position="972"/>
    </location>
</feature>
<evidence type="ECO:0000256" key="4">
    <source>
        <dbReference type="ARBA" id="ARBA00023002"/>
    </source>
</evidence>
<dbReference type="Gene3D" id="3.30.465.10">
    <property type="match status" value="1"/>
</dbReference>
<keyword evidence="2" id="KW-0285">Flavoprotein</keyword>
<feature type="region of interest" description="Disordered" evidence="5">
    <location>
        <begin position="954"/>
        <end position="1079"/>
    </location>
</feature>
<dbReference type="SUPFAM" id="SSF56176">
    <property type="entry name" value="FAD-binding/transporter-associated domain-like"/>
    <property type="match status" value="1"/>
</dbReference>
<keyword evidence="3" id="KW-0274">FAD</keyword>
<dbReference type="InterPro" id="IPR016169">
    <property type="entry name" value="FAD-bd_PCMH_sub2"/>
</dbReference>
<evidence type="ECO:0000256" key="2">
    <source>
        <dbReference type="ARBA" id="ARBA00022630"/>
    </source>
</evidence>
<evidence type="ECO:0000256" key="5">
    <source>
        <dbReference type="SAM" id="MobiDB-lite"/>
    </source>
</evidence>
<reference evidence="7 8" key="1">
    <citation type="submission" date="2020-08" db="EMBL/GenBank/DDBJ databases">
        <title>A novel species.</title>
        <authorList>
            <person name="Gao J."/>
        </authorList>
    </citation>
    <scope>NUCLEOTIDE SEQUENCE [LARGE SCALE GENOMIC DNA]</scope>
    <source>
        <strain evidence="7 8">CRXT-G-22</strain>
    </source>
</reference>
<dbReference type="Pfam" id="PF02913">
    <property type="entry name" value="FAD-oxidase_C"/>
    <property type="match status" value="1"/>
</dbReference>
<feature type="compositionally biased region" description="Basic and acidic residues" evidence="5">
    <location>
        <begin position="1035"/>
        <end position="1053"/>
    </location>
</feature>
<dbReference type="GO" id="GO:0071949">
    <property type="term" value="F:FAD binding"/>
    <property type="evidence" value="ECO:0007669"/>
    <property type="project" value="InterPro"/>
</dbReference>
<dbReference type="RefSeq" id="WP_187751293.1">
    <property type="nucleotide sequence ID" value="NZ_CP060828.1"/>
</dbReference>
<dbReference type="Pfam" id="PF01565">
    <property type="entry name" value="FAD_binding_4"/>
    <property type="match status" value="1"/>
</dbReference>
<dbReference type="Pfam" id="PF13183">
    <property type="entry name" value="Fer4_8"/>
    <property type="match status" value="1"/>
</dbReference>
<feature type="compositionally biased region" description="Gly residues" evidence="5">
    <location>
        <begin position="1015"/>
        <end position="1026"/>
    </location>
</feature>
<name>A0A7H0INK2_9ACTN</name>
<dbReference type="SUPFAM" id="SSF55103">
    <property type="entry name" value="FAD-linked oxidases, C-terminal domain"/>
    <property type="match status" value="1"/>
</dbReference>
<evidence type="ECO:0000313" key="7">
    <source>
        <dbReference type="EMBL" id="QNP74368.1"/>
    </source>
</evidence>
<evidence type="ECO:0000256" key="3">
    <source>
        <dbReference type="ARBA" id="ARBA00022827"/>
    </source>
</evidence>
<dbReference type="InterPro" id="IPR017896">
    <property type="entry name" value="4Fe4S_Fe-S-bd"/>
</dbReference>
<dbReference type="GO" id="GO:0008720">
    <property type="term" value="F:D-lactate dehydrogenase (NAD+) activity"/>
    <property type="evidence" value="ECO:0007669"/>
    <property type="project" value="TreeGrafter"/>
</dbReference>
<feature type="domain" description="FAD-binding PCMH-type" evidence="6">
    <location>
        <begin position="35"/>
        <end position="263"/>
    </location>
</feature>
<gene>
    <name evidence="7" type="ORF">IAG44_36185</name>
</gene>
<dbReference type="SUPFAM" id="SSF46548">
    <property type="entry name" value="alpha-helical ferredoxin"/>
    <property type="match status" value="1"/>
</dbReference>
<dbReference type="EMBL" id="CP060828">
    <property type="protein sequence ID" value="QNP74368.1"/>
    <property type="molecule type" value="Genomic_DNA"/>
</dbReference>
<dbReference type="InterPro" id="IPR016167">
    <property type="entry name" value="FAD-bd_PCMH_sub1"/>
</dbReference>
<dbReference type="InterPro" id="IPR016171">
    <property type="entry name" value="Vanillyl_alc_oxidase_C-sub2"/>
</dbReference>
<dbReference type="KEGG" id="sroi:IAG44_36185"/>
<dbReference type="Gene3D" id="3.30.43.10">
    <property type="entry name" value="Uridine Diphospho-n-acetylenolpyruvylglucosamine Reductase, domain 2"/>
    <property type="match status" value="1"/>
</dbReference>
<dbReference type="PROSITE" id="PS51387">
    <property type="entry name" value="FAD_PCMH"/>
    <property type="match status" value="1"/>
</dbReference>
<evidence type="ECO:0000259" key="6">
    <source>
        <dbReference type="PROSITE" id="PS51387"/>
    </source>
</evidence>